<accession>A0A517E0S5</accession>
<dbReference type="InterPro" id="IPR037522">
    <property type="entry name" value="HD_GYP_dom"/>
</dbReference>
<dbReference type="Pfam" id="PF13487">
    <property type="entry name" value="HD_5"/>
    <property type="match status" value="1"/>
</dbReference>
<feature type="domain" description="HD-GYP" evidence="2">
    <location>
        <begin position="340"/>
        <end position="532"/>
    </location>
</feature>
<dbReference type="SUPFAM" id="SSF55073">
    <property type="entry name" value="Nucleotide cyclase"/>
    <property type="match status" value="1"/>
</dbReference>
<dbReference type="InterPro" id="IPR043128">
    <property type="entry name" value="Rev_trsase/Diguanyl_cyclase"/>
</dbReference>
<dbReference type="SUPFAM" id="SSF55781">
    <property type="entry name" value="GAF domain-like"/>
    <property type="match status" value="1"/>
</dbReference>
<dbReference type="PROSITE" id="PS50887">
    <property type="entry name" value="GGDEF"/>
    <property type="match status" value="1"/>
</dbReference>
<dbReference type="InterPro" id="IPR000160">
    <property type="entry name" value="GGDEF_dom"/>
</dbReference>
<dbReference type="Pfam" id="PF13185">
    <property type="entry name" value="GAF_2"/>
    <property type="match status" value="1"/>
</dbReference>
<dbReference type="CDD" id="cd01949">
    <property type="entry name" value="GGDEF"/>
    <property type="match status" value="1"/>
</dbReference>
<dbReference type="CDD" id="cd00077">
    <property type="entry name" value="HDc"/>
    <property type="match status" value="1"/>
</dbReference>
<reference evidence="3 4" key="1">
    <citation type="submission" date="2019-02" db="EMBL/GenBank/DDBJ databases">
        <title>Closed genome of Sporomusa termitida DSM 4440.</title>
        <authorList>
            <person name="Poehlein A."/>
            <person name="Daniel R."/>
        </authorList>
    </citation>
    <scope>NUCLEOTIDE SEQUENCE [LARGE SCALE GENOMIC DNA]</scope>
    <source>
        <strain evidence="3 4">DSM 4440</strain>
    </source>
</reference>
<evidence type="ECO:0000313" key="3">
    <source>
        <dbReference type="EMBL" id="QDR83178.1"/>
    </source>
</evidence>
<dbReference type="OrthoDB" id="9798833at2"/>
<dbReference type="Gene3D" id="3.30.70.270">
    <property type="match status" value="1"/>
</dbReference>
<dbReference type="InterPro" id="IPR029787">
    <property type="entry name" value="Nucleotide_cyclase"/>
</dbReference>
<dbReference type="Pfam" id="PF00990">
    <property type="entry name" value="GGDEF"/>
    <property type="match status" value="1"/>
</dbReference>
<dbReference type="PANTHER" id="PTHR43155">
    <property type="entry name" value="CYCLIC DI-GMP PHOSPHODIESTERASE PA4108-RELATED"/>
    <property type="match status" value="1"/>
</dbReference>
<dbReference type="InterPro" id="IPR003607">
    <property type="entry name" value="HD/PDEase_dom"/>
</dbReference>
<keyword evidence="4" id="KW-1185">Reference proteome</keyword>
<gene>
    <name evidence="3" type="ORF">SPTER_46560</name>
</gene>
<evidence type="ECO:0000259" key="2">
    <source>
        <dbReference type="PROSITE" id="PS51832"/>
    </source>
</evidence>
<dbReference type="SMART" id="SM00065">
    <property type="entry name" value="GAF"/>
    <property type="match status" value="1"/>
</dbReference>
<sequence length="532" mass="59321">MLDIYRLNAYLTALHDTAMTLMNHLDIQELLESMVGRAGELVGTKNGYIALQDEADGSFTLKVTAGFYTRYLGMVITPGDGVMGQVLLHGDTCIINNYTAWCHRKQGPEYNVLRAVMGMPLKAGGDLVGIIGLAYDEPKEFGQEEAAVLSRFADLASIALTNATLYTALQQELAERRKIEKKLRYMSYHDALTGLYNRTFFKREMGRFERSGHKPVAIILCDVDGLKLINDTLGHEQGDLLLDAVAGVIKASVRSRDIVARIGGDEFAILLPDTDNKRVGSICSRIRRAVDAYNAGHLELPLSMSLGFAVRDGSVAGTGTMNELFREADDNMYREKLHRSRNTRTAIVKALLKALEVRDFITEGHGDRLQAWAAELAAALDLTERRTNDIKLLAQFHDIGKVGIPDRLLFKPGLLTPEEHLEVQRHADIGYRIAQSISDLLPIADFILKHHEWWNGRGYPIGLKGEEIPLECRILAIIDAYDAMTSDRPYRKALQPDAALTELRQQAGSQFDPELTAIFCELIVKHFRRDGV</sequence>
<dbReference type="KEGG" id="sted:SPTER_46560"/>
<dbReference type="SMART" id="SM00267">
    <property type="entry name" value="GGDEF"/>
    <property type="match status" value="1"/>
</dbReference>
<dbReference type="SMART" id="SM00471">
    <property type="entry name" value="HDc"/>
    <property type="match status" value="1"/>
</dbReference>
<dbReference type="InterPro" id="IPR029016">
    <property type="entry name" value="GAF-like_dom_sf"/>
</dbReference>
<dbReference type="Gene3D" id="3.30.450.40">
    <property type="match status" value="1"/>
</dbReference>
<dbReference type="InterPro" id="IPR003018">
    <property type="entry name" value="GAF"/>
</dbReference>
<proteinExistence type="predicted"/>
<dbReference type="Gene3D" id="1.10.3210.10">
    <property type="entry name" value="Hypothetical protein af1432"/>
    <property type="match status" value="1"/>
</dbReference>
<dbReference type="PANTHER" id="PTHR43155:SF2">
    <property type="entry name" value="CYCLIC DI-GMP PHOSPHODIESTERASE PA4108"/>
    <property type="match status" value="1"/>
</dbReference>
<evidence type="ECO:0000313" key="4">
    <source>
        <dbReference type="Proteomes" id="UP000320776"/>
    </source>
</evidence>
<dbReference type="RefSeq" id="WP_144352489.1">
    <property type="nucleotide sequence ID" value="NZ_CP036259.1"/>
</dbReference>
<protein>
    <submittedName>
        <fullName evidence="3">GGDEF: diguanylate cyclase (GGDEF) domain protein</fullName>
    </submittedName>
</protein>
<dbReference type="Proteomes" id="UP000320776">
    <property type="component" value="Chromosome"/>
</dbReference>
<evidence type="ECO:0000259" key="1">
    <source>
        <dbReference type="PROSITE" id="PS50887"/>
    </source>
</evidence>
<dbReference type="SUPFAM" id="SSF109604">
    <property type="entry name" value="HD-domain/PDEase-like"/>
    <property type="match status" value="1"/>
</dbReference>
<name>A0A517E0S5_9FIRM</name>
<dbReference type="NCBIfam" id="TIGR00254">
    <property type="entry name" value="GGDEF"/>
    <property type="match status" value="1"/>
</dbReference>
<dbReference type="EMBL" id="CP036259">
    <property type="protein sequence ID" value="QDR83178.1"/>
    <property type="molecule type" value="Genomic_DNA"/>
</dbReference>
<dbReference type="PROSITE" id="PS51832">
    <property type="entry name" value="HD_GYP"/>
    <property type="match status" value="1"/>
</dbReference>
<feature type="domain" description="GGDEF" evidence="1">
    <location>
        <begin position="214"/>
        <end position="349"/>
    </location>
</feature>
<organism evidence="3 4">
    <name type="scientific">Sporomusa termitida</name>
    <dbReference type="NCBI Taxonomy" id="2377"/>
    <lineage>
        <taxon>Bacteria</taxon>
        <taxon>Bacillati</taxon>
        <taxon>Bacillota</taxon>
        <taxon>Negativicutes</taxon>
        <taxon>Selenomonadales</taxon>
        <taxon>Sporomusaceae</taxon>
        <taxon>Sporomusa</taxon>
    </lineage>
</organism>
<dbReference type="AlphaFoldDB" id="A0A517E0S5"/>